<dbReference type="GO" id="GO:0055085">
    <property type="term" value="P:transmembrane transport"/>
    <property type="evidence" value="ECO:0007669"/>
    <property type="project" value="InterPro"/>
</dbReference>
<dbReference type="InterPro" id="IPR035906">
    <property type="entry name" value="MetI-like_sf"/>
</dbReference>
<dbReference type="AlphaFoldDB" id="A0A917S1M1"/>
<dbReference type="InterPro" id="IPR025966">
    <property type="entry name" value="OppC_N"/>
</dbReference>
<dbReference type="Pfam" id="PF00528">
    <property type="entry name" value="BPD_transp_1"/>
    <property type="match status" value="1"/>
</dbReference>
<organism evidence="7 8">
    <name type="scientific">Microlunatus endophyticus</name>
    <dbReference type="NCBI Taxonomy" id="1716077"/>
    <lineage>
        <taxon>Bacteria</taxon>
        <taxon>Bacillati</taxon>
        <taxon>Actinomycetota</taxon>
        <taxon>Actinomycetes</taxon>
        <taxon>Propionibacteriales</taxon>
        <taxon>Propionibacteriaceae</taxon>
        <taxon>Microlunatus</taxon>
    </lineage>
</organism>
<comment type="caution">
    <text evidence="7">The sequence shown here is derived from an EMBL/GenBank/DDBJ whole genome shotgun (WGS) entry which is preliminary data.</text>
</comment>
<dbReference type="PANTHER" id="PTHR42729">
    <property type="entry name" value="OLIGO/DIPEPTIDE TRANSPORT, PERMEASE PROTEIN (DPPC-2)"/>
    <property type="match status" value="1"/>
</dbReference>
<feature type="domain" description="ABC transmembrane type-1" evidence="6">
    <location>
        <begin position="76"/>
        <end position="267"/>
    </location>
</feature>
<evidence type="ECO:0000313" key="8">
    <source>
        <dbReference type="Proteomes" id="UP000613840"/>
    </source>
</evidence>
<name>A0A917S1M1_9ACTN</name>
<feature type="transmembrane region" description="Helical" evidence="5">
    <location>
        <begin position="115"/>
        <end position="135"/>
    </location>
</feature>
<feature type="transmembrane region" description="Helical" evidence="5">
    <location>
        <begin position="141"/>
        <end position="159"/>
    </location>
</feature>
<dbReference type="GO" id="GO:0005886">
    <property type="term" value="C:plasma membrane"/>
    <property type="evidence" value="ECO:0007669"/>
    <property type="project" value="UniProtKB-SubCell"/>
</dbReference>
<proteinExistence type="inferred from homology"/>
<feature type="transmembrane region" description="Helical" evidence="5">
    <location>
        <begin position="190"/>
        <end position="211"/>
    </location>
</feature>
<keyword evidence="8" id="KW-1185">Reference proteome</keyword>
<feature type="transmembrane region" description="Helical" evidence="5">
    <location>
        <begin position="16"/>
        <end position="38"/>
    </location>
</feature>
<dbReference type="Proteomes" id="UP000613840">
    <property type="component" value="Unassembled WGS sequence"/>
</dbReference>
<evidence type="ECO:0000256" key="1">
    <source>
        <dbReference type="ARBA" id="ARBA00004141"/>
    </source>
</evidence>
<dbReference type="PROSITE" id="PS50928">
    <property type="entry name" value="ABC_TM1"/>
    <property type="match status" value="1"/>
</dbReference>
<accession>A0A917S1M1</accession>
<comment type="subcellular location">
    <subcellularLocation>
        <location evidence="5">Cell membrane</location>
        <topology evidence="5">Multi-pass membrane protein</topology>
    </subcellularLocation>
    <subcellularLocation>
        <location evidence="1">Membrane</location>
        <topology evidence="1">Multi-pass membrane protein</topology>
    </subcellularLocation>
</comment>
<evidence type="ECO:0000256" key="3">
    <source>
        <dbReference type="ARBA" id="ARBA00022989"/>
    </source>
</evidence>
<reference evidence="7" key="1">
    <citation type="journal article" date="2014" name="Int. J. Syst. Evol. Microbiol.">
        <title>Complete genome sequence of Corynebacterium casei LMG S-19264T (=DSM 44701T), isolated from a smear-ripened cheese.</title>
        <authorList>
            <consortium name="US DOE Joint Genome Institute (JGI-PGF)"/>
            <person name="Walter F."/>
            <person name="Albersmeier A."/>
            <person name="Kalinowski J."/>
            <person name="Ruckert C."/>
        </authorList>
    </citation>
    <scope>NUCLEOTIDE SEQUENCE</scope>
    <source>
        <strain evidence="7">CGMCC 4.7306</strain>
    </source>
</reference>
<protein>
    <submittedName>
        <fullName evidence="7">Peptide ABC transporter permease</fullName>
    </submittedName>
</protein>
<evidence type="ECO:0000256" key="2">
    <source>
        <dbReference type="ARBA" id="ARBA00022692"/>
    </source>
</evidence>
<keyword evidence="2 5" id="KW-0812">Transmembrane</keyword>
<dbReference type="InterPro" id="IPR000515">
    <property type="entry name" value="MetI-like"/>
</dbReference>
<dbReference type="PANTHER" id="PTHR42729:SF1">
    <property type="entry name" value="OLIGO_DIPEPTIDE TRANSPORT, PERMEASE PROTEIN (DPPC-2)"/>
    <property type="match status" value="1"/>
</dbReference>
<evidence type="ECO:0000313" key="7">
    <source>
        <dbReference type="EMBL" id="GGL50856.1"/>
    </source>
</evidence>
<dbReference type="SUPFAM" id="SSF161098">
    <property type="entry name" value="MetI-like"/>
    <property type="match status" value="1"/>
</dbReference>
<dbReference type="CDD" id="cd06261">
    <property type="entry name" value="TM_PBP2"/>
    <property type="match status" value="1"/>
</dbReference>
<keyword evidence="3 5" id="KW-1133">Transmembrane helix</keyword>
<feature type="transmembrane region" description="Helical" evidence="5">
    <location>
        <begin position="79"/>
        <end position="103"/>
    </location>
</feature>
<keyword evidence="5" id="KW-0813">Transport</keyword>
<evidence type="ECO:0000256" key="4">
    <source>
        <dbReference type="ARBA" id="ARBA00023136"/>
    </source>
</evidence>
<dbReference type="RefSeq" id="WP_188893841.1">
    <property type="nucleotide sequence ID" value="NZ_BMMZ01000001.1"/>
</dbReference>
<evidence type="ECO:0000256" key="5">
    <source>
        <dbReference type="RuleBase" id="RU363032"/>
    </source>
</evidence>
<gene>
    <name evidence="7" type="ORF">GCM10011575_06440</name>
</gene>
<dbReference type="EMBL" id="BMMZ01000001">
    <property type="protein sequence ID" value="GGL50856.1"/>
    <property type="molecule type" value="Genomic_DNA"/>
</dbReference>
<comment type="similarity">
    <text evidence="5">Belongs to the binding-protein-dependent transport system permease family.</text>
</comment>
<reference evidence="7" key="2">
    <citation type="submission" date="2020-09" db="EMBL/GenBank/DDBJ databases">
        <authorList>
            <person name="Sun Q."/>
            <person name="Zhou Y."/>
        </authorList>
    </citation>
    <scope>NUCLEOTIDE SEQUENCE</scope>
    <source>
        <strain evidence="7">CGMCC 4.7306</strain>
    </source>
</reference>
<dbReference type="Pfam" id="PF12911">
    <property type="entry name" value="OppC_N"/>
    <property type="match status" value="1"/>
</dbReference>
<feature type="transmembrane region" description="Helical" evidence="5">
    <location>
        <begin position="249"/>
        <end position="268"/>
    </location>
</feature>
<sequence>MEFLKDFWRILRADKTALVGGIVVLIYTLVAIFGHLFAHVSDLPAGGQAYLKPSGRHLLGTDFLGNDTLSELVIGTRPVMIVGVVSAVIVIFVGVVVGLFSGYVGGFVDGLIMRVTDIFLTIPGLPLIIVIASIIHTTNPFVLAIILSVTAWAGLARAVRAQALSLRTSDFIDAAKVQNLPIGNLIGKQLLPNVGPFVAINFLLAVTGAIYAQVGLFVLGVAPVSGTNWGIMINLAMNQGALYTSKSMLYLFAPMGAIVLLQVALVYFSRALDKLFNPRLRVQ</sequence>
<evidence type="ECO:0000259" key="6">
    <source>
        <dbReference type="PROSITE" id="PS50928"/>
    </source>
</evidence>
<keyword evidence="4 5" id="KW-0472">Membrane</keyword>
<dbReference type="Gene3D" id="1.10.3720.10">
    <property type="entry name" value="MetI-like"/>
    <property type="match status" value="1"/>
</dbReference>